<evidence type="ECO:0000256" key="2">
    <source>
        <dbReference type="SAM" id="MobiDB-lite"/>
    </source>
</evidence>
<evidence type="ECO:0000256" key="1">
    <source>
        <dbReference type="ARBA" id="ARBA00023125"/>
    </source>
</evidence>
<dbReference type="SMART" id="SM00674">
    <property type="entry name" value="CENPB"/>
    <property type="match status" value="1"/>
</dbReference>
<dbReference type="Gene3D" id="1.10.10.60">
    <property type="entry name" value="Homeodomain-like"/>
    <property type="match status" value="2"/>
</dbReference>
<dbReference type="InterPro" id="IPR050863">
    <property type="entry name" value="CenT-Element_Derived"/>
</dbReference>
<keyword evidence="5" id="KW-1185">Reference proteome</keyword>
<accession>A0A6G0WC40</accession>
<evidence type="ECO:0000313" key="4">
    <source>
        <dbReference type="EMBL" id="KAF0724833.1"/>
    </source>
</evidence>
<dbReference type="GO" id="GO:0005634">
    <property type="term" value="C:nucleus"/>
    <property type="evidence" value="ECO:0007669"/>
    <property type="project" value="TreeGrafter"/>
</dbReference>
<dbReference type="InterPro" id="IPR009057">
    <property type="entry name" value="Homeodomain-like_sf"/>
</dbReference>
<dbReference type="PROSITE" id="PS51253">
    <property type="entry name" value="HTH_CENPB"/>
    <property type="match status" value="1"/>
</dbReference>
<feature type="domain" description="HTH CENPB-type" evidence="3">
    <location>
        <begin position="71"/>
        <end position="143"/>
    </location>
</feature>
<dbReference type="Proteomes" id="UP000481153">
    <property type="component" value="Unassembled WGS sequence"/>
</dbReference>
<dbReference type="AlphaFoldDB" id="A0A6G0WC40"/>
<dbReference type="InterPro" id="IPR006600">
    <property type="entry name" value="HTH_CenpB_DNA-bd_dom"/>
</dbReference>
<organism evidence="4 5">
    <name type="scientific">Aphanomyces euteiches</name>
    <dbReference type="NCBI Taxonomy" id="100861"/>
    <lineage>
        <taxon>Eukaryota</taxon>
        <taxon>Sar</taxon>
        <taxon>Stramenopiles</taxon>
        <taxon>Oomycota</taxon>
        <taxon>Saprolegniomycetes</taxon>
        <taxon>Saprolegniales</taxon>
        <taxon>Verrucalvaceae</taxon>
        <taxon>Aphanomyces</taxon>
    </lineage>
</organism>
<dbReference type="Pfam" id="PF03221">
    <property type="entry name" value="HTH_Tnp_Tc5"/>
    <property type="match status" value="1"/>
</dbReference>
<dbReference type="PANTHER" id="PTHR19303">
    <property type="entry name" value="TRANSPOSON"/>
    <property type="match status" value="1"/>
</dbReference>
<name>A0A6G0WC40_9STRA</name>
<feature type="region of interest" description="Disordered" evidence="2">
    <location>
        <begin position="325"/>
        <end position="350"/>
    </location>
</feature>
<dbReference type="VEuPathDB" id="FungiDB:AeMF1_019675"/>
<sequence length="350" mass="39791">MCDAKMERVRLTLKQKKEIIEHKSANPHISRAQLQAWAMKTFNLASAPSKSALTDILHGRAVQHDGHFDDSRKSMRLAKCPELEAKLIAWINACESISLPIVTQSVLREKAKQLADEDHDQTMAFSNGWIEKFQQRHGLKSRRVYGEAGSVDPATIEEGKHLLQKGDGSSEYFDANRQINLTVFTPRDFEEFLLERRKHVTVSTLNGYSSAIKDLHRRNHIPLLAAYEKDFATFFSGLKRMQASKYQKGCPKESGKDPLPYSLYEELCRVTIQRHDGGFTHFFLTKQWNLMCRSASVQTLCIEHLSAHDDSIGCVMYKSKTNQDGSGPIDPRHMYTNPLNPSNAGSRLWL</sequence>
<reference evidence="4 5" key="1">
    <citation type="submission" date="2019-07" db="EMBL/GenBank/DDBJ databases">
        <title>Genomics analysis of Aphanomyces spp. identifies a new class of oomycete effector associated with host adaptation.</title>
        <authorList>
            <person name="Gaulin E."/>
        </authorList>
    </citation>
    <scope>NUCLEOTIDE SEQUENCE [LARGE SCALE GENOMIC DNA]</scope>
    <source>
        <strain evidence="4 5">ATCC 201684</strain>
    </source>
</reference>
<proteinExistence type="predicted"/>
<comment type="caution">
    <text evidence="4">The sequence shown here is derived from an EMBL/GenBank/DDBJ whole genome shotgun (WGS) entry which is preliminary data.</text>
</comment>
<protein>
    <recommendedName>
        <fullName evidence="3">HTH CENPB-type domain-containing protein</fullName>
    </recommendedName>
</protein>
<dbReference type="EMBL" id="VJMJ01000261">
    <property type="protein sequence ID" value="KAF0724833.1"/>
    <property type="molecule type" value="Genomic_DNA"/>
</dbReference>
<dbReference type="VEuPathDB" id="FungiDB:AeMF1_014386"/>
<keyword evidence="1" id="KW-0238">DNA-binding</keyword>
<evidence type="ECO:0000313" key="5">
    <source>
        <dbReference type="Proteomes" id="UP000481153"/>
    </source>
</evidence>
<dbReference type="GO" id="GO:0003677">
    <property type="term" value="F:DNA binding"/>
    <property type="evidence" value="ECO:0007669"/>
    <property type="project" value="UniProtKB-KW"/>
</dbReference>
<gene>
    <name evidence="4" type="ORF">Ae201684_016582</name>
</gene>
<dbReference type="SUPFAM" id="SSF46689">
    <property type="entry name" value="Homeodomain-like"/>
    <property type="match status" value="1"/>
</dbReference>
<evidence type="ECO:0000259" key="3">
    <source>
        <dbReference type="PROSITE" id="PS51253"/>
    </source>
</evidence>
<dbReference type="PANTHER" id="PTHR19303:SF73">
    <property type="entry name" value="PROTEIN PDC2"/>
    <property type="match status" value="1"/>
</dbReference>
<feature type="compositionally biased region" description="Polar residues" evidence="2">
    <location>
        <begin position="337"/>
        <end position="350"/>
    </location>
</feature>